<sequence>MFKPHTDTEKAERMFGTLAVCLACKHTGGDVEVSFNGKAATLSTATTSEWSGSYLAWYADVMHEVKPVLSGYRIVLTFNLVYAGPGVRTICAGQDTHQTGLKSLLLQWGKSTEVPQFYVYLPEHKYSGASLSMDRLKGVDYKRVQTVASLLPDTDFECYLATLEKEDRDFEEESLRLTRVVTLNGAQILEDVPIDEVDIVQQDPFDRDPDDEETGGWTGSEGCESTLWYRNSAIVLFPRGYHAEFIMKPYQPQKNIFSGSYSIPYHDMRELLNLEMEKYRKDPKNTEQKGVLVEICRIVIVENRFAVSMDRSSTGPKNHPREQKPYCDHTIGLVANYCLELDRVDLVKDAVRAVQKHVPLETISDLASQFRKHNFSDLRECLDAIVTSLPDVEGRLNVCNMLASGSDSHSSEDQSAAATWKIEQEDLLLQGTFEIRRTAVAPLVALAKDRQSDEWLQEKLLPFVCRHRPYTSFIFPLVHELLEAAETDNLDQASIDNAVRSIIPAAIHGFELPSPIPGAPPPIWPPASEKHVSPTPAEDPLLAEDLLAVHRSCVRLAMQSELSSLLEKLQFEVQSCDLRCFQSILMPYLRGVAVFMKDINMDLTTAGYRTLCTTVLEAYINRYVQIELAKPTNWMKQKKGCGCDRCQDLDDFLVSPTRTEWRLKVPEGGRKHIERRFDWYSGYSPEDPEVSDLSLITERQKKPYTLVITKSHKRHESVYRAWSLRASEARRAMASIAPTYDLRALLGDHVDSLLNVTSLRLVQQPDGTQLAPAASEQARRPLEPISNPSSDRNLDAVADKASKAKRKADSELAKDTDLPRPAKKAAVIGLCDSP</sequence>
<comment type="caution">
    <text evidence="1">The sequence shown here is derived from an EMBL/GenBank/DDBJ whole genome shotgun (WGS) entry which is preliminary data.</text>
</comment>
<dbReference type="Proteomes" id="UP001281147">
    <property type="component" value="Unassembled WGS sequence"/>
</dbReference>
<keyword evidence="2" id="KW-1185">Reference proteome</keyword>
<dbReference type="EMBL" id="JAUTXU010000098">
    <property type="protein sequence ID" value="KAK3708798.1"/>
    <property type="molecule type" value="Genomic_DNA"/>
</dbReference>
<protein>
    <submittedName>
        <fullName evidence="1">Uncharacterized protein</fullName>
    </submittedName>
</protein>
<accession>A0ACC3N2G1</accession>
<reference evidence="1" key="1">
    <citation type="submission" date="2023-07" db="EMBL/GenBank/DDBJ databases">
        <title>Black Yeasts Isolated from many extreme environments.</title>
        <authorList>
            <person name="Coleine C."/>
            <person name="Stajich J.E."/>
            <person name="Selbmann L."/>
        </authorList>
    </citation>
    <scope>NUCLEOTIDE SEQUENCE</scope>
    <source>
        <strain evidence="1">CCFEE 5714</strain>
    </source>
</reference>
<name>A0ACC3N2G1_9PEZI</name>
<proteinExistence type="predicted"/>
<evidence type="ECO:0000313" key="1">
    <source>
        <dbReference type="EMBL" id="KAK3708798.1"/>
    </source>
</evidence>
<organism evidence="1 2">
    <name type="scientific">Vermiconidia calcicola</name>
    <dbReference type="NCBI Taxonomy" id="1690605"/>
    <lineage>
        <taxon>Eukaryota</taxon>
        <taxon>Fungi</taxon>
        <taxon>Dikarya</taxon>
        <taxon>Ascomycota</taxon>
        <taxon>Pezizomycotina</taxon>
        <taxon>Dothideomycetes</taxon>
        <taxon>Dothideomycetidae</taxon>
        <taxon>Mycosphaerellales</taxon>
        <taxon>Extremaceae</taxon>
        <taxon>Vermiconidia</taxon>
    </lineage>
</organism>
<gene>
    <name evidence="1" type="ORF">LTR37_011319</name>
</gene>
<evidence type="ECO:0000313" key="2">
    <source>
        <dbReference type="Proteomes" id="UP001281147"/>
    </source>
</evidence>